<dbReference type="EMBL" id="GBRH01246768">
    <property type="protein sequence ID" value="JAD51127.1"/>
    <property type="molecule type" value="Transcribed_RNA"/>
</dbReference>
<reference evidence="1" key="1">
    <citation type="submission" date="2014-09" db="EMBL/GenBank/DDBJ databases">
        <authorList>
            <person name="Magalhaes I.L.F."/>
            <person name="Oliveira U."/>
            <person name="Santos F.R."/>
            <person name="Vidigal T.H.D.A."/>
            <person name="Brescovit A.D."/>
            <person name="Santos A.J."/>
        </authorList>
    </citation>
    <scope>NUCLEOTIDE SEQUENCE</scope>
    <source>
        <tissue evidence="1">Shoot tissue taken approximately 20 cm above the soil surface</tissue>
    </source>
</reference>
<organism evidence="1">
    <name type="scientific">Arundo donax</name>
    <name type="common">Giant reed</name>
    <name type="synonym">Donax arundinaceus</name>
    <dbReference type="NCBI Taxonomy" id="35708"/>
    <lineage>
        <taxon>Eukaryota</taxon>
        <taxon>Viridiplantae</taxon>
        <taxon>Streptophyta</taxon>
        <taxon>Embryophyta</taxon>
        <taxon>Tracheophyta</taxon>
        <taxon>Spermatophyta</taxon>
        <taxon>Magnoliopsida</taxon>
        <taxon>Liliopsida</taxon>
        <taxon>Poales</taxon>
        <taxon>Poaceae</taxon>
        <taxon>PACMAD clade</taxon>
        <taxon>Arundinoideae</taxon>
        <taxon>Arundineae</taxon>
        <taxon>Arundo</taxon>
    </lineage>
</organism>
<name>A0A0A9AVP2_ARUDO</name>
<dbReference type="AlphaFoldDB" id="A0A0A9AVP2"/>
<proteinExistence type="predicted"/>
<evidence type="ECO:0000313" key="1">
    <source>
        <dbReference type="EMBL" id="JAD51127.1"/>
    </source>
</evidence>
<reference evidence="1" key="2">
    <citation type="journal article" date="2015" name="Data Brief">
        <title>Shoot transcriptome of the giant reed, Arundo donax.</title>
        <authorList>
            <person name="Barrero R.A."/>
            <person name="Guerrero F.D."/>
            <person name="Moolhuijzen P."/>
            <person name="Goolsby J.A."/>
            <person name="Tidwell J."/>
            <person name="Bellgard S.E."/>
            <person name="Bellgard M.I."/>
        </authorList>
    </citation>
    <scope>NUCLEOTIDE SEQUENCE</scope>
    <source>
        <tissue evidence="1">Shoot tissue taken approximately 20 cm above the soil surface</tissue>
    </source>
</reference>
<sequence>MFVGRYFFLSIISFVGRYDQPWSISPNIQFQQYRDGWCEFGMSGVLLGMYHGFRLYSNFDCLDTDKMQVVCVTDNQQECLPLISIQFGQGN</sequence>
<protein>
    <submittedName>
        <fullName evidence="1">Uncharacterized protein</fullName>
    </submittedName>
</protein>
<accession>A0A0A9AVP2</accession>